<evidence type="ECO:0000256" key="7">
    <source>
        <dbReference type="SAM" id="MobiDB-lite"/>
    </source>
</evidence>
<dbReference type="GO" id="GO:0005856">
    <property type="term" value="C:cytoskeleton"/>
    <property type="evidence" value="ECO:0007669"/>
    <property type="project" value="UniProtKB-SubCell"/>
</dbReference>
<keyword evidence="3" id="KW-0963">Cytoplasm</keyword>
<protein>
    <submittedName>
        <fullName evidence="8">F183B protein</fullName>
    </submittedName>
</protein>
<evidence type="ECO:0000256" key="5">
    <source>
        <dbReference type="ARBA" id="ARBA00023273"/>
    </source>
</evidence>
<gene>
    <name evidence="8" type="primary">Fam183b</name>
    <name evidence="8" type="ORF">PTEBUR_R01634</name>
</gene>
<feature type="region of interest" description="Disordered" evidence="7">
    <location>
        <begin position="34"/>
        <end position="54"/>
    </location>
</feature>
<comment type="similarity">
    <text evidence="6">Belongs to the CFAP144 family.</text>
</comment>
<dbReference type="GO" id="GO:0097546">
    <property type="term" value="C:ciliary base"/>
    <property type="evidence" value="ECO:0007669"/>
    <property type="project" value="TreeGrafter"/>
</dbReference>
<accession>A0A7K5Y6G7</accession>
<keyword evidence="4" id="KW-0206">Cytoskeleton</keyword>
<feature type="non-terminal residue" evidence="8">
    <location>
        <position position="1"/>
    </location>
</feature>
<comment type="subcellular location">
    <subcellularLocation>
        <location evidence="1">Cell projection</location>
        <location evidence="1">Cilium</location>
    </subcellularLocation>
    <subcellularLocation>
        <location evidence="2">Cytoplasm</location>
        <location evidence="2">Cytoskeleton</location>
    </subcellularLocation>
</comment>
<evidence type="ECO:0000256" key="1">
    <source>
        <dbReference type="ARBA" id="ARBA00004138"/>
    </source>
</evidence>
<sequence length="54" mass="6290">HMITKKPMSWHDNIEEPADDKFLNLIQHAALEPTKKYSEPQTESQEIGWNTTPL</sequence>
<dbReference type="OrthoDB" id="446290at2759"/>
<evidence type="ECO:0000256" key="3">
    <source>
        <dbReference type="ARBA" id="ARBA00022490"/>
    </source>
</evidence>
<reference evidence="8 9" key="1">
    <citation type="submission" date="2019-09" db="EMBL/GenBank/DDBJ databases">
        <title>Bird 10,000 Genomes (B10K) Project - Family phase.</title>
        <authorList>
            <person name="Zhang G."/>
        </authorList>
    </citation>
    <scope>NUCLEOTIDE SEQUENCE [LARGE SCALE GENOMIC DNA]</scope>
    <source>
        <strain evidence="8">B10K-DU-027-49</strain>
        <tissue evidence="8">Muscle</tissue>
    </source>
</reference>
<organism evidence="8 9">
    <name type="scientific">Pterocles burchelli</name>
    <dbReference type="NCBI Taxonomy" id="2585816"/>
    <lineage>
        <taxon>Eukaryota</taxon>
        <taxon>Metazoa</taxon>
        <taxon>Chordata</taxon>
        <taxon>Craniata</taxon>
        <taxon>Vertebrata</taxon>
        <taxon>Euteleostomi</taxon>
        <taxon>Archelosauria</taxon>
        <taxon>Archosauria</taxon>
        <taxon>Dinosauria</taxon>
        <taxon>Saurischia</taxon>
        <taxon>Theropoda</taxon>
        <taxon>Coelurosauria</taxon>
        <taxon>Aves</taxon>
        <taxon>Neognathae</taxon>
        <taxon>Neoaves</taxon>
        <taxon>Columbimorphae</taxon>
        <taxon>Pterocliformes</taxon>
        <taxon>Pteroclidae</taxon>
        <taxon>Pterocles</taxon>
    </lineage>
</organism>
<name>A0A7K5Y6G7_9AVES</name>
<evidence type="ECO:0000256" key="6">
    <source>
        <dbReference type="ARBA" id="ARBA00034777"/>
    </source>
</evidence>
<dbReference type="AlphaFoldDB" id="A0A7K5Y6G7"/>
<dbReference type="EMBL" id="VYZE01000012">
    <property type="protein sequence ID" value="NWU60900.1"/>
    <property type="molecule type" value="Genomic_DNA"/>
</dbReference>
<proteinExistence type="inferred from homology"/>
<comment type="caution">
    <text evidence="8">The sequence shown here is derived from an EMBL/GenBank/DDBJ whole genome shotgun (WGS) entry which is preliminary data.</text>
</comment>
<dbReference type="Pfam" id="PF14886">
    <property type="entry name" value="FAM183"/>
    <property type="match status" value="1"/>
</dbReference>
<feature type="non-terminal residue" evidence="8">
    <location>
        <position position="54"/>
    </location>
</feature>
<evidence type="ECO:0000256" key="4">
    <source>
        <dbReference type="ARBA" id="ARBA00023212"/>
    </source>
</evidence>
<feature type="compositionally biased region" description="Polar residues" evidence="7">
    <location>
        <begin position="39"/>
        <end position="54"/>
    </location>
</feature>
<evidence type="ECO:0000256" key="2">
    <source>
        <dbReference type="ARBA" id="ARBA00004245"/>
    </source>
</evidence>
<keyword evidence="5" id="KW-0966">Cell projection</keyword>
<evidence type="ECO:0000313" key="9">
    <source>
        <dbReference type="Proteomes" id="UP000522270"/>
    </source>
</evidence>
<evidence type="ECO:0000313" key="8">
    <source>
        <dbReference type="EMBL" id="NWU60900.1"/>
    </source>
</evidence>
<dbReference type="InterPro" id="IPR029214">
    <property type="entry name" value="CFAP144"/>
</dbReference>
<dbReference type="Proteomes" id="UP000522270">
    <property type="component" value="Unassembled WGS sequence"/>
</dbReference>
<dbReference type="PANTHER" id="PTHR33865">
    <property type="entry name" value="PROTEIN FAM183B"/>
    <property type="match status" value="1"/>
</dbReference>
<dbReference type="PANTHER" id="PTHR33865:SF3">
    <property type="entry name" value="PROTEIN FAM183B"/>
    <property type="match status" value="1"/>
</dbReference>
<keyword evidence="9" id="KW-1185">Reference proteome</keyword>